<gene>
    <name evidence="1" type="ORF">O181_044089</name>
</gene>
<reference evidence="1" key="1">
    <citation type="submission" date="2021-03" db="EMBL/GenBank/DDBJ databases">
        <title>Draft genome sequence of rust myrtle Austropuccinia psidii MF-1, a brazilian biotype.</title>
        <authorList>
            <person name="Quecine M.C."/>
            <person name="Pachon D.M.R."/>
            <person name="Bonatelli M.L."/>
            <person name="Correr F.H."/>
            <person name="Franceschini L.M."/>
            <person name="Leite T.F."/>
            <person name="Margarido G.R.A."/>
            <person name="Almeida C.A."/>
            <person name="Ferrarezi J.A."/>
            <person name="Labate C.A."/>
        </authorList>
    </citation>
    <scope>NUCLEOTIDE SEQUENCE</scope>
    <source>
        <strain evidence="1">MF-1</strain>
    </source>
</reference>
<evidence type="ECO:0000313" key="2">
    <source>
        <dbReference type="Proteomes" id="UP000765509"/>
    </source>
</evidence>
<comment type="caution">
    <text evidence="1">The sequence shown here is derived from an EMBL/GenBank/DDBJ whole genome shotgun (WGS) entry which is preliminary data.</text>
</comment>
<dbReference type="AlphaFoldDB" id="A0A9Q3DJL8"/>
<keyword evidence="2" id="KW-1185">Reference proteome</keyword>
<protein>
    <submittedName>
        <fullName evidence="1">Uncharacterized protein</fullName>
    </submittedName>
</protein>
<name>A0A9Q3DJL8_9BASI</name>
<dbReference type="Proteomes" id="UP000765509">
    <property type="component" value="Unassembled WGS sequence"/>
</dbReference>
<proteinExistence type="predicted"/>
<dbReference type="EMBL" id="AVOT02017888">
    <property type="protein sequence ID" value="MBW0504374.1"/>
    <property type="molecule type" value="Genomic_DNA"/>
</dbReference>
<organism evidence="1 2">
    <name type="scientific">Austropuccinia psidii MF-1</name>
    <dbReference type="NCBI Taxonomy" id="1389203"/>
    <lineage>
        <taxon>Eukaryota</taxon>
        <taxon>Fungi</taxon>
        <taxon>Dikarya</taxon>
        <taxon>Basidiomycota</taxon>
        <taxon>Pucciniomycotina</taxon>
        <taxon>Pucciniomycetes</taxon>
        <taxon>Pucciniales</taxon>
        <taxon>Sphaerophragmiaceae</taxon>
        <taxon>Austropuccinia</taxon>
    </lineage>
</organism>
<accession>A0A9Q3DJL8</accession>
<evidence type="ECO:0000313" key="1">
    <source>
        <dbReference type="EMBL" id="MBW0504374.1"/>
    </source>
</evidence>
<sequence length="139" mass="16455">MLVLWFESQAESRCVEPCSTEDYTDSMEYIINQKRIGRNWSRNPMVSNIVLKTSREYRRPEIPIFKLHKCGRTSPLANNHTKNTKINEFQFIEEVQCAEEKEESDHNLAISDYTSAEHYPIEKLTDFFEVTKFHTQFAQ</sequence>